<evidence type="ECO:0000313" key="5">
    <source>
        <dbReference type="Proteomes" id="UP000246278"/>
    </source>
</evidence>
<dbReference type="EMBL" id="PDNZ01000009">
    <property type="protein sequence ID" value="PWW81175.1"/>
    <property type="molecule type" value="Genomic_DNA"/>
</dbReference>
<keyword evidence="5" id="KW-1185">Reference proteome</keyword>
<dbReference type="GO" id="GO:0009432">
    <property type="term" value="P:SOS response"/>
    <property type="evidence" value="ECO:0007669"/>
    <property type="project" value="TreeGrafter"/>
</dbReference>
<reference evidence="5" key="1">
    <citation type="submission" date="2017-10" db="EMBL/GenBank/DDBJ databases">
        <authorList>
            <person name="Gaisin V.A."/>
            <person name="Rysina M.S."/>
            <person name="Grouzdev D.S."/>
        </authorList>
    </citation>
    <scope>NUCLEOTIDE SEQUENCE [LARGE SCALE GENOMIC DNA]</scope>
    <source>
        <strain evidence="5">V1</strain>
    </source>
</reference>
<keyword evidence="2" id="KW-0547">Nucleotide-binding</keyword>
<proteinExistence type="predicted"/>
<gene>
    <name evidence="4" type="ORF">CR164_11570</name>
</gene>
<evidence type="ECO:0000256" key="2">
    <source>
        <dbReference type="PROSITE-ProRule" id="PRU00409"/>
    </source>
</evidence>
<dbReference type="GO" id="GO:0018169">
    <property type="term" value="F:ribosomal S6-glutamic acid ligase activity"/>
    <property type="evidence" value="ECO:0007669"/>
    <property type="project" value="TreeGrafter"/>
</dbReference>
<dbReference type="AlphaFoldDB" id="A0A317T3J5"/>
<dbReference type="GO" id="GO:0005524">
    <property type="term" value="F:ATP binding"/>
    <property type="evidence" value="ECO:0007669"/>
    <property type="project" value="UniProtKB-UniRule"/>
</dbReference>
<dbReference type="InterPro" id="IPR011095">
    <property type="entry name" value="Dala_Dala_lig_C"/>
</dbReference>
<name>A0A317T3J5_9CHLB</name>
<organism evidence="4 5">
    <name type="scientific">Prosthecochloris marina</name>
    <dbReference type="NCBI Taxonomy" id="2017681"/>
    <lineage>
        <taxon>Bacteria</taxon>
        <taxon>Pseudomonadati</taxon>
        <taxon>Chlorobiota</taxon>
        <taxon>Chlorobiia</taxon>
        <taxon>Chlorobiales</taxon>
        <taxon>Chlorobiaceae</taxon>
        <taxon>Prosthecochloris</taxon>
    </lineage>
</organism>
<dbReference type="GO" id="GO:0046872">
    <property type="term" value="F:metal ion binding"/>
    <property type="evidence" value="ECO:0007669"/>
    <property type="project" value="InterPro"/>
</dbReference>
<evidence type="ECO:0000256" key="1">
    <source>
        <dbReference type="ARBA" id="ARBA00022598"/>
    </source>
</evidence>
<dbReference type="OrthoDB" id="9803907at2"/>
<evidence type="ECO:0000259" key="3">
    <source>
        <dbReference type="PROSITE" id="PS50975"/>
    </source>
</evidence>
<dbReference type="GO" id="GO:0005737">
    <property type="term" value="C:cytoplasm"/>
    <property type="evidence" value="ECO:0007669"/>
    <property type="project" value="TreeGrafter"/>
</dbReference>
<sequence>MGLCGRKFVRTEPGRLFANRHSTSGRRFMNDSATQHNTWSLAEKTVVLNGYAYGSHYPVIIASVTGHALEEEQLAALTQLLYRAVPVLERSVEAPVTTSDNDFRRSLEWLLNTIHAVQRTANLPVYEHGRILSIEQDHARFFLPTGIGNVKPLLDMLRVMLELMGHHAQGKDAQKQLKKFVQAIIYLQKTSPKGGNIPFFIQAALKAGIPFQELLSQTFQYGEGKQGRWMRSSLTEETTMIATTFSRNKLIGSMLLRRAGIPVPDNKIAINAEKAARIAENLGYPVVVKPIDRDGGIGVAADLQNHEELITAFKNAQKYSKNILVEKHFEGKDYRVTVFQDEVLSAVERVPGGVTGDGKHTVRELFDQLNADPLRGEGKHAPLKKMMWNNEALILLKHAGLNESSIPAPGEFVRLRRTANVASGGVPVAVFDTMHPDNKHLAIRAAQALRLDLAGVDILIPDIATSWRESGAAICEVNGQPNLGRITEEKDLFTPILRKLIPGDGRIPIAVVFGDPSSDALAVELEKRLLKQGIGVGCHNAECVRINGEVVMDGNVNPWTAGQMLIINRNVEAIVLNISDESVLSTGLPFARFDLFLLAGEHITASDNTGNPASDNITQDLLELILPACDGTLLSIESNKPNTDGYKHLTSAAREKAATTSEVIETATAAMLAFREKHFLSEKSAPAVP</sequence>
<keyword evidence="1" id="KW-0436">Ligase</keyword>
<evidence type="ECO:0000313" key="4">
    <source>
        <dbReference type="EMBL" id="PWW81175.1"/>
    </source>
</evidence>
<feature type="domain" description="ATP-grasp" evidence="3">
    <location>
        <begin position="253"/>
        <end position="505"/>
    </location>
</feature>
<dbReference type="GO" id="GO:0008716">
    <property type="term" value="F:D-alanine-D-alanine ligase activity"/>
    <property type="evidence" value="ECO:0007669"/>
    <property type="project" value="InterPro"/>
</dbReference>
<dbReference type="PROSITE" id="PS50975">
    <property type="entry name" value="ATP_GRASP"/>
    <property type="match status" value="1"/>
</dbReference>
<accession>A0A317T3J5</accession>
<dbReference type="InterPro" id="IPR011761">
    <property type="entry name" value="ATP-grasp"/>
</dbReference>
<dbReference type="SUPFAM" id="SSF56059">
    <property type="entry name" value="Glutathione synthetase ATP-binding domain-like"/>
    <property type="match status" value="1"/>
</dbReference>
<dbReference type="Proteomes" id="UP000246278">
    <property type="component" value="Unassembled WGS sequence"/>
</dbReference>
<dbReference type="InterPro" id="IPR013651">
    <property type="entry name" value="ATP-grasp_RimK-type"/>
</dbReference>
<dbReference type="Pfam" id="PF07478">
    <property type="entry name" value="Dala_Dala_lig_C"/>
    <property type="match status" value="1"/>
</dbReference>
<dbReference type="Gene3D" id="3.30.470.20">
    <property type="entry name" value="ATP-grasp fold, B domain"/>
    <property type="match status" value="2"/>
</dbReference>
<protein>
    <submittedName>
        <fullName evidence="4">Cyanophycin synthetase</fullName>
    </submittedName>
</protein>
<dbReference type="Pfam" id="PF08443">
    <property type="entry name" value="RimK"/>
    <property type="match status" value="1"/>
</dbReference>
<comment type="caution">
    <text evidence="4">The sequence shown here is derived from an EMBL/GenBank/DDBJ whole genome shotgun (WGS) entry which is preliminary data.</text>
</comment>
<keyword evidence="2" id="KW-0067">ATP-binding</keyword>
<dbReference type="PANTHER" id="PTHR21621">
    <property type="entry name" value="RIBOSOMAL PROTEIN S6 MODIFICATION PROTEIN"/>
    <property type="match status" value="1"/>
</dbReference>
<dbReference type="PANTHER" id="PTHR21621:SF0">
    <property type="entry name" value="BETA-CITRYLGLUTAMATE SYNTHASE B-RELATED"/>
    <property type="match status" value="1"/>
</dbReference>